<organism evidence="5 6">
    <name type="scientific">Heliocybe sulcata</name>
    <dbReference type="NCBI Taxonomy" id="5364"/>
    <lineage>
        <taxon>Eukaryota</taxon>
        <taxon>Fungi</taxon>
        <taxon>Dikarya</taxon>
        <taxon>Basidiomycota</taxon>
        <taxon>Agaricomycotina</taxon>
        <taxon>Agaricomycetes</taxon>
        <taxon>Gloeophyllales</taxon>
        <taxon>Gloeophyllaceae</taxon>
        <taxon>Heliocybe</taxon>
    </lineage>
</organism>
<keyword evidence="3" id="KW-0949">S-adenosyl-L-methionine</keyword>
<evidence type="ECO:0000256" key="1">
    <source>
        <dbReference type="ARBA" id="ARBA00005179"/>
    </source>
</evidence>
<dbReference type="Gene3D" id="3.40.50.150">
    <property type="entry name" value="Vaccinia Virus protein VP39"/>
    <property type="match status" value="1"/>
</dbReference>
<evidence type="ECO:0000256" key="3">
    <source>
        <dbReference type="ARBA" id="ARBA00022691"/>
    </source>
</evidence>
<dbReference type="AlphaFoldDB" id="A0A5C3N1C6"/>
<dbReference type="InterPro" id="IPR051654">
    <property type="entry name" value="Meroterpenoid_MTases"/>
</dbReference>
<protein>
    <recommendedName>
        <fullName evidence="7">Methyltransferase domain-containing protein</fullName>
    </recommendedName>
</protein>
<reference evidence="5 6" key="1">
    <citation type="journal article" date="2019" name="Nat. Ecol. Evol.">
        <title>Megaphylogeny resolves global patterns of mushroom evolution.</title>
        <authorList>
            <person name="Varga T."/>
            <person name="Krizsan K."/>
            <person name="Foldi C."/>
            <person name="Dima B."/>
            <person name="Sanchez-Garcia M."/>
            <person name="Sanchez-Ramirez S."/>
            <person name="Szollosi G.J."/>
            <person name="Szarkandi J.G."/>
            <person name="Papp V."/>
            <person name="Albert L."/>
            <person name="Andreopoulos W."/>
            <person name="Angelini C."/>
            <person name="Antonin V."/>
            <person name="Barry K.W."/>
            <person name="Bougher N.L."/>
            <person name="Buchanan P."/>
            <person name="Buyck B."/>
            <person name="Bense V."/>
            <person name="Catcheside P."/>
            <person name="Chovatia M."/>
            <person name="Cooper J."/>
            <person name="Damon W."/>
            <person name="Desjardin D."/>
            <person name="Finy P."/>
            <person name="Geml J."/>
            <person name="Haridas S."/>
            <person name="Hughes K."/>
            <person name="Justo A."/>
            <person name="Karasinski D."/>
            <person name="Kautmanova I."/>
            <person name="Kiss B."/>
            <person name="Kocsube S."/>
            <person name="Kotiranta H."/>
            <person name="LaButti K.M."/>
            <person name="Lechner B.E."/>
            <person name="Liimatainen K."/>
            <person name="Lipzen A."/>
            <person name="Lukacs Z."/>
            <person name="Mihaltcheva S."/>
            <person name="Morgado L.N."/>
            <person name="Niskanen T."/>
            <person name="Noordeloos M.E."/>
            <person name="Ohm R.A."/>
            <person name="Ortiz-Santana B."/>
            <person name="Ovrebo C."/>
            <person name="Racz N."/>
            <person name="Riley R."/>
            <person name="Savchenko A."/>
            <person name="Shiryaev A."/>
            <person name="Soop K."/>
            <person name="Spirin V."/>
            <person name="Szebenyi C."/>
            <person name="Tomsovsky M."/>
            <person name="Tulloss R.E."/>
            <person name="Uehling J."/>
            <person name="Grigoriev I.V."/>
            <person name="Vagvolgyi C."/>
            <person name="Papp T."/>
            <person name="Martin F.M."/>
            <person name="Miettinen O."/>
            <person name="Hibbett D.S."/>
            <person name="Nagy L.G."/>
        </authorList>
    </citation>
    <scope>NUCLEOTIDE SEQUENCE [LARGE SCALE GENOMIC DNA]</scope>
    <source>
        <strain evidence="5 6">OMC1185</strain>
    </source>
</reference>
<sequence length="279" mass="31591">MSDLESESAFFKSQTGIIDDDELKQHILSVWEKAYKVHLYPCTRRFASAKLKISRLPSYPHFLQLGKDRDAAIFLDIGCCFGNDVRKAVADGYPVDKVIASDLRSEFWDLGHELFRSTPETFSVPFIQGDVFDSAFLARAQISYAPSSNRAPVLRSLTTLTPLIGHISAIHASAFFHLFNEEQQLELARRMASLLSPEPGSIIFGSHVGQPHKSVRTSRRTTNGRDIFCHSDQSWRDLWNGQVFQKGKVQVDSQLIRVGRPDFSQTEEAYLLVWSVIRL</sequence>
<comment type="similarity">
    <text evidence="4">Belongs to the class I-like SAM-binding methyltransferase superfamily.</text>
</comment>
<dbReference type="PANTHER" id="PTHR35897:SF1">
    <property type="entry name" value="METHYLTRANSFERASE AUSD"/>
    <property type="match status" value="1"/>
</dbReference>
<evidence type="ECO:0000256" key="4">
    <source>
        <dbReference type="ARBA" id="ARBA00038314"/>
    </source>
</evidence>
<dbReference type="SUPFAM" id="SSF53335">
    <property type="entry name" value="S-adenosyl-L-methionine-dependent methyltransferases"/>
    <property type="match status" value="1"/>
</dbReference>
<dbReference type="Proteomes" id="UP000305948">
    <property type="component" value="Unassembled WGS sequence"/>
</dbReference>
<keyword evidence="2" id="KW-0808">Transferase</keyword>
<name>A0A5C3N1C6_9AGAM</name>
<comment type="pathway">
    <text evidence="1">Secondary metabolite biosynthesis.</text>
</comment>
<accession>A0A5C3N1C6</accession>
<gene>
    <name evidence="5" type="ORF">OE88DRAFT_1712786</name>
</gene>
<keyword evidence="6" id="KW-1185">Reference proteome</keyword>
<dbReference type="EMBL" id="ML213512">
    <property type="protein sequence ID" value="TFK50835.1"/>
    <property type="molecule type" value="Genomic_DNA"/>
</dbReference>
<dbReference type="GO" id="GO:0016740">
    <property type="term" value="F:transferase activity"/>
    <property type="evidence" value="ECO:0007669"/>
    <property type="project" value="UniProtKB-KW"/>
</dbReference>
<dbReference type="OrthoDB" id="2094832at2759"/>
<dbReference type="InterPro" id="IPR029063">
    <property type="entry name" value="SAM-dependent_MTases_sf"/>
</dbReference>
<evidence type="ECO:0000313" key="6">
    <source>
        <dbReference type="Proteomes" id="UP000305948"/>
    </source>
</evidence>
<dbReference type="STRING" id="5364.A0A5C3N1C6"/>
<dbReference type="PANTHER" id="PTHR35897">
    <property type="entry name" value="METHYLTRANSFERASE AUSD"/>
    <property type="match status" value="1"/>
</dbReference>
<evidence type="ECO:0000313" key="5">
    <source>
        <dbReference type="EMBL" id="TFK50835.1"/>
    </source>
</evidence>
<evidence type="ECO:0008006" key="7">
    <source>
        <dbReference type="Google" id="ProtNLM"/>
    </source>
</evidence>
<proteinExistence type="inferred from homology"/>
<evidence type="ECO:0000256" key="2">
    <source>
        <dbReference type="ARBA" id="ARBA00022679"/>
    </source>
</evidence>